<sequence length="82" mass="9704">MAVEKHLPLRQFDVKAAFLYAPLKETLFIKTPEGSTRKAPYLRLKKFLYGLKQSPANWFETLTVWNYSEGSRAWRGNRQLHY</sequence>
<dbReference type="EMBL" id="LAVV01000543">
    <property type="protein sequence ID" value="KNZ64274.1"/>
    <property type="molecule type" value="Genomic_DNA"/>
</dbReference>
<dbReference type="AlphaFoldDB" id="A0A0L6VU79"/>
<evidence type="ECO:0000313" key="3">
    <source>
        <dbReference type="Proteomes" id="UP000037035"/>
    </source>
</evidence>
<protein>
    <recommendedName>
        <fullName evidence="1">Reverse transcriptase Ty1/copia-type domain-containing protein</fullName>
    </recommendedName>
</protein>
<proteinExistence type="predicted"/>
<evidence type="ECO:0000313" key="2">
    <source>
        <dbReference type="EMBL" id="KNZ64274.1"/>
    </source>
</evidence>
<keyword evidence="3" id="KW-1185">Reference proteome</keyword>
<evidence type="ECO:0000259" key="1">
    <source>
        <dbReference type="Pfam" id="PF07727"/>
    </source>
</evidence>
<comment type="caution">
    <text evidence="2">The sequence shown here is derived from an EMBL/GenBank/DDBJ whole genome shotgun (WGS) entry which is preliminary data.</text>
</comment>
<organism evidence="2 3">
    <name type="scientific">Puccinia sorghi</name>
    <dbReference type="NCBI Taxonomy" id="27349"/>
    <lineage>
        <taxon>Eukaryota</taxon>
        <taxon>Fungi</taxon>
        <taxon>Dikarya</taxon>
        <taxon>Basidiomycota</taxon>
        <taxon>Pucciniomycotina</taxon>
        <taxon>Pucciniomycetes</taxon>
        <taxon>Pucciniales</taxon>
        <taxon>Pucciniaceae</taxon>
        <taxon>Puccinia</taxon>
    </lineage>
</organism>
<dbReference type="OrthoDB" id="2685291at2759"/>
<dbReference type="Pfam" id="PF07727">
    <property type="entry name" value="RVT_2"/>
    <property type="match status" value="1"/>
</dbReference>
<accession>A0A0L6VU79</accession>
<feature type="domain" description="Reverse transcriptase Ty1/copia-type" evidence="1">
    <location>
        <begin position="1"/>
        <end position="63"/>
    </location>
</feature>
<dbReference type="VEuPathDB" id="FungiDB:VP01_1048g1"/>
<reference evidence="2 3" key="1">
    <citation type="submission" date="2015-08" db="EMBL/GenBank/DDBJ databases">
        <title>Next Generation Sequencing and Analysis of the Genome of Puccinia sorghi L Schw, the Causal Agent of Maize Common Rust.</title>
        <authorList>
            <person name="Rochi L."/>
            <person name="Burguener G."/>
            <person name="Darino M."/>
            <person name="Turjanski A."/>
            <person name="Kreff E."/>
            <person name="Dieguez M.J."/>
            <person name="Sacco F."/>
        </authorList>
    </citation>
    <scope>NUCLEOTIDE SEQUENCE [LARGE SCALE GENOMIC DNA]</scope>
    <source>
        <strain evidence="2 3">RO10H11247</strain>
    </source>
</reference>
<dbReference type="InterPro" id="IPR013103">
    <property type="entry name" value="RVT_2"/>
</dbReference>
<gene>
    <name evidence="2" type="ORF">VP01_1048g1</name>
</gene>
<dbReference type="Proteomes" id="UP000037035">
    <property type="component" value="Unassembled WGS sequence"/>
</dbReference>
<name>A0A0L6VU79_9BASI</name>